<comment type="caution">
    <text evidence="1">The sequence shown here is derived from an EMBL/GenBank/DDBJ whole genome shotgun (WGS) entry which is preliminary data.</text>
</comment>
<dbReference type="AlphaFoldDB" id="A0A1V9YWJ0"/>
<keyword evidence="2" id="KW-1185">Reference proteome</keyword>
<protein>
    <submittedName>
        <fullName evidence="1">Uncharacterized protein</fullName>
    </submittedName>
</protein>
<organism evidence="1 2">
    <name type="scientific">Achlya hypogyna</name>
    <name type="common">Oomycete</name>
    <name type="synonym">Protoachlya hypogyna</name>
    <dbReference type="NCBI Taxonomy" id="1202772"/>
    <lineage>
        <taxon>Eukaryota</taxon>
        <taxon>Sar</taxon>
        <taxon>Stramenopiles</taxon>
        <taxon>Oomycota</taxon>
        <taxon>Saprolegniomycetes</taxon>
        <taxon>Saprolegniales</taxon>
        <taxon>Achlyaceae</taxon>
        <taxon>Achlya</taxon>
    </lineage>
</organism>
<dbReference type="Proteomes" id="UP000243579">
    <property type="component" value="Unassembled WGS sequence"/>
</dbReference>
<proteinExistence type="predicted"/>
<accession>A0A1V9YWJ0</accession>
<sequence length="136" mass="15180">MSESFLQQLRHMTRPQSVQSRMASRRPLGFLQSLHETRGTSGGDACVPSRMYLIIFMSVWRGTVSETITPLWSGKLMLAPALTSAQDMSMNPRSIAMCRYVVPLMCVLRFMPRNEISCTKATVSARAVTMCTSRGV</sequence>
<name>A0A1V9YWJ0_ACHHY</name>
<dbReference type="EMBL" id="JNBR01000674">
    <property type="protein sequence ID" value="OQR90071.1"/>
    <property type="molecule type" value="Genomic_DNA"/>
</dbReference>
<gene>
    <name evidence="1" type="ORF">ACHHYP_05836</name>
</gene>
<evidence type="ECO:0000313" key="1">
    <source>
        <dbReference type="EMBL" id="OQR90071.1"/>
    </source>
</evidence>
<evidence type="ECO:0000313" key="2">
    <source>
        <dbReference type="Proteomes" id="UP000243579"/>
    </source>
</evidence>
<reference evidence="1 2" key="1">
    <citation type="journal article" date="2014" name="Genome Biol. Evol.">
        <title>The secreted proteins of Achlya hypogyna and Thraustotheca clavata identify the ancestral oomycete secretome and reveal gene acquisitions by horizontal gene transfer.</title>
        <authorList>
            <person name="Misner I."/>
            <person name="Blouin N."/>
            <person name="Leonard G."/>
            <person name="Richards T.A."/>
            <person name="Lane C.E."/>
        </authorList>
    </citation>
    <scope>NUCLEOTIDE SEQUENCE [LARGE SCALE GENOMIC DNA]</scope>
    <source>
        <strain evidence="1 2">ATCC 48635</strain>
    </source>
</reference>